<keyword evidence="5" id="KW-0479">Metal-binding</keyword>
<protein>
    <recommendedName>
        <fullName evidence="4">NAD(+) diphosphatase</fullName>
        <ecNumber evidence="4">3.6.1.22</ecNumber>
    </recommendedName>
</protein>
<dbReference type="RefSeq" id="WP_132703239.1">
    <property type="nucleotide sequence ID" value="NZ_SLZR01000018.1"/>
</dbReference>
<dbReference type="SUPFAM" id="SSF55811">
    <property type="entry name" value="Nudix"/>
    <property type="match status" value="1"/>
</dbReference>
<dbReference type="InterPro" id="IPR015797">
    <property type="entry name" value="NUDIX_hydrolase-like_dom_sf"/>
</dbReference>
<evidence type="ECO:0000259" key="10">
    <source>
        <dbReference type="PROSITE" id="PS51462"/>
    </source>
</evidence>
<comment type="catalytic activity">
    <reaction evidence="9">
        <text>a 5'-end NAD(+)-phospho-ribonucleoside in mRNA + H2O = a 5'-end phospho-adenosine-phospho-ribonucleoside in mRNA + beta-nicotinamide D-ribonucleotide + 2 H(+)</text>
        <dbReference type="Rhea" id="RHEA:60876"/>
        <dbReference type="Rhea" id="RHEA-COMP:15698"/>
        <dbReference type="Rhea" id="RHEA-COMP:15719"/>
        <dbReference type="ChEBI" id="CHEBI:14649"/>
        <dbReference type="ChEBI" id="CHEBI:15377"/>
        <dbReference type="ChEBI" id="CHEBI:15378"/>
        <dbReference type="ChEBI" id="CHEBI:144029"/>
        <dbReference type="ChEBI" id="CHEBI:144051"/>
    </reaction>
    <physiologicalReaction direction="left-to-right" evidence="9">
        <dbReference type="Rhea" id="RHEA:60877"/>
    </physiologicalReaction>
</comment>
<comment type="cofactor">
    <cofactor evidence="2">
        <name>Zn(2+)</name>
        <dbReference type="ChEBI" id="CHEBI:29105"/>
    </cofactor>
</comment>
<dbReference type="PROSITE" id="PS51462">
    <property type="entry name" value="NUDIX"/>
    <property type="match status" value="1"/>
</dbReference>
<dbReference type="EMBL" id="SLZR01000018">
    <property type="protein sequence ID" value="TCS37680.1"/>
    <property type="molecule type" value="Genomic_DNA"/>
</dbReference>
<accession>A0A4V2UIW0</accession>
<dbReference type="CDD" id="cd03429">
    <property type="entry name" value="NUDIX_NADH_pyrophosphatase_Nudt13"/>
    <property type="match status" value="1"/>
</dbReference>
<dbReference type="InterPro" id="IPR050241">
    <property type="entry name" value="NAD-cap_RNA_hydrolase_NudC"/>
</dbReference>
<feature type="domain" description="Nudix hydrolase" evidence="10">
    <location>
        <begin position="35"/>
        <end position="159"/>
    </location>
</feature>
<keyword evidence="8" id="KW-0520">NAD</keyword>
<organism evidence="11 12">
    <name type="scientific">Reinekea marinisedimentorum</name>
    <dbReference type="NCBI Taxonomy" id="230495"/>
    <lineage>
        <taxon>Bacteria</taxon>
        <taxon>Pseudomonadati</taxon>
        <taxon>Pseudomonadota</taxon>
        <taxon>Gammaproteobacteria</taxon>
        <taxon>Oceanospirillales</taxon>
        <taxon>Saccharospirillaceae</taxon>
        <taxon>Reinekea</taxon>
    </lineage>
</organism>
<name>A0A4V2UIW0_9GAMM</name>
<dbReference type="GO" id="GO:0046872">
    <property type="term" value="F:metal ion binding"/>
    <property type="evidence" value="ECO:0007669"/>
    <property type="project" value="UniProtKB-KW"/>
</dbReference>
<evidence type="ECO:0000256" key="4">
    <source>
        <dbReference type="ARBA" id="ARBA00012381"/>
    </source>
</evidence>
<evidence type="ECO:0000256" key="7">
    <source>
        <dbReference type="ARBA" id="ARBA00022842"/>
    </source>
</evidence>
<comment type="similarity">
    <text evidence="3">Belongs to the Nudix hydrolase family. NudC subfamily.</text>
</comment>
<comment type="caution">
    <text evidence="11">The sequence shown here is derived from an EMBL/GenBank/DDBJ whole genome shotgun (WGS) entry which is preliminary data.</text>
</comment>
<dbReference type="OrthoDB" id="9791656at2"/>
<dbReference type="AlphaFoldDB" id="A0A4V2UIW0"/>
<dbReference type="EC" id="3.6.1.22" evidence="4"/>
<dbReference type="Pfam" id="PF00293">
    <property type="entry name" value="NUDIX"/>
    <property type="match status" value="1"/>
</dbReference>
<reference evidence="11 12" key="1">
    <citation type="submission" date="2019-03" db="EMBL/GenBank/DDBJ databases">
        <title>Genomic Encyclopedia of Archaeal and Bacterial Type Strains, Phase II (KMG-II): from individual species to whole genera.</title>
        <authorList>
            <person name="Goeker M."/>
        </authorList>
    </citation>
    <scope>NUCLEOTIDE SEQUENCE [LARGE SCALE GENOMIC DNA]</scope>
    <source>
        <strain evidence="11 12">DSM 15388</strain>
    </source>
</reference>
<keyword evidence="7" id="KW-0460">Magnesium</keyword>
<dbReference type="PROSITE" id="PS00893">
    <property type="entry name" value="NUDIX_BOX"/>
    <property type="match status" value="1"/>
</dbReference>
<evidence type="ECO:0000256" key="2">
    <source>
        <dbReference type="ARBA" id="ARBA00001947"/>
    </source>
</evidence>
<dbReference type="GO" id="GO:0005829">
    <property type="term" value="C:cytosol"/>
    <property type="evidence" value="ECO:0007669"/>
    <property type="project" value="TreeGrafter"/>
</dbReference>
<dbReference type="InterPro" id="IPR020084">
    <property type="entry name" value="NUDIX_hydrolase_CS"/>
</dbReference>
<dbReference type="GO" id="GO:0019677">
    <property type="term" value="P:NAD+ catabolic process"/>
    <property type="evidence" value="ECO:0007669"/>
    <property type="project" value="TreeGrafter"/>
</dbReference>
<sequence length="164" mass="18898">MKHCMECGSKLELKPLRDEGLIPYCSSCQAFRFPVFNTAVSMVVLNESADKILLIQQYNIEGFILVAGYVSKGESAEQTVARELKEETGLDVIDMQFNKSEYFEKSNTLMLNFACRVSNDERMQTNHEIDHAQWFSIEQARENIRPGSLAQRFLEGWYANTRLR</sequence>
<dbReference type="GO" id="GO:0035529">
    <property type="term" value="F:NADH pyrophosphatase activity"/>
    <property type="evidence" value="ECO:0007669"/>
    <property type="project" value="TreeGrafter"/>
</dbReference>
<keyword evidence="12" id="KW-1185">Reference proteome</keyword>
<dbReference type="Proteomes" id="UP000295793">
    <property type="component" value="Unassembled WGS sequence"/>
</dbReference>
<evidence type="ECO:0000256" key="1">
    <source>
        <dbReference type="ARBA" id="ARBA00001946"/>
    </source>
</evidence>
<dbReference type="PANTHER" id="PTHR42904">
    <property type="entry name" value="NUDIX HYDROLASE, NUDC SUBFAMILY"/>
    <property type="match status" value="1"/>
</dbReference>
<gene>
    <name evidence="11" type="ORF">BCF53_11839</name>
</gene>
<keyword evidence="6" id="KW-0378">Hydrolase</keyword>
<evidence type="ECO:0000256" key="6">
    <source>
        <dbReference type="ARBA" id="ARBA00022801"/>
    </source>
</evidence>
<proteinExistence type="inferred from homology"/>
<dbReference type="InterPro" id="IPR049734">
    <property type="entry name" value="NudC-like_C"/>
</dbReference>
<dbReference type="GO" id="GO:0006742">
    <property type="term" value="P:NADP+ catabolic process"/>
    <property type="evidence" value="ECO:0007669"/>
    <property type="project" value="TreeGrafter"/>
</dbReference>
<evidence type="ECO:0000256" key="3">
    <source>
        <dbReference type="ARBA" id="ARBA00009595"/>
    </source>
</evidence>
<dbReference type="Gene3D" id="3.90.79.10">
    <property type="entry name" value="Nucleoside Triphosphate Pyrophosphohydrolase"/>
    <property type="match status" value="1"/>
</dbReference>
<dbReference type="InterPro" id="IPR000086">
    <property type="entry name" value="NUDIX_hydrolase_dom"/>
</dbReference>
<evidence type="ECO:0000256" key="5">
    <source>
        <dbReference type="ARBA" id="ARBA00022723"/>
    </source>
</evidence>
<evidence type="ECO:0000256" key="8">
    <source>
        <dbReference type="ARBA" id="ARBA00023027"/>
    </source>
</evidence>
<evidence type="ECO:0000313" key="12">
    <source>
        <dbReference type="Proteomes" id="UP000295793"/>
    </source>
</evidence>
<dbReference type="PANTHER" id="PTHR42904:SF6">
    <property type="entry name" value="NAD-CAPPED RNA HYDROLASE NUDT12"/>
    <property type="match status" value="1"/>
</dbReference>
<evidence type="ECO:0000313" key="11">
    <source>
        <dbReference type="EMBL" id="TCS37680.1"/>
    </source>
</evidence>
<comment type="cofactor">
    <cofactor evidence="1">
        <name>Mg(2+)</name>
        <dbReference type="ChEBI" id="CHEBI:18420"/>
    </cofactor>
</comment>
<evidence type="ECO:0000256" key="9">
    <source>
        <dbReference type="ARBA" id="ARBA00023679"/>
    </source>
</evidence>